<dbReference type="PANTHER" id="PTHR31635:SF196">
    <property type="entry name" value="REVERSE TRANSCRIPTASE DOMAIN-CONTAINING PROTEIN-RELATED"/>
    <property type="match status" value="1"/>
</dbReference>
<accession>A0A8I7B1C9</accession>
<protein>
    <recommendedName>
        <fullName evidence="1">Reverse transcriptase domain-containing protein</fullName>
    </recommendedName>
</protein>
<name>A0A8I7B1C9_HORVV</name>
<dbReference type="InterPro" id="IPR000477">
    <property type="entry name" value="RT_dom"/>
</dbReference>
<reference evidence="2" key="3">
    <citation type="submission" date="2022-01" db="UniProtKB">
        <authorList>
            <consortium name="EnsemblPlants"/>
        </authorList>
    </citation>
    <scope>IDENTIFICATION</scope>
    <source>
        <strain evidence="2">subsp. vulgare</strain>
    </source>
</reference>
<dbReference type="EnsemblPlants" id="HORVU.MOREX.r3.1HG0072620.1">
    <property type="protein sequence ID" value="HORVU.MOREX.r3.1HG0072620.1.CDS1"/>
    <property type="gene ID" value="HORVU.MOREX.r3.1HG0072620"/>
</dbReference>
<proteinExistence type="predicted"/>
<dbReference type="Proteomes" id="UP000011116">
    <property type="component" value="Chromosome 1H"/>
</dbReference>
<reference evidence="3" key="1">
    <citation type="journal article" date="2012" name="Nature">
        <title>A physical, genetic and functional sequence assembly of the barley genome.</title>
        <authorList>
            <consortium name="The International Barley Genome Sequencing Consortium"/>
            <person name="Mayer K.F."/>
            <person name="Waugh R."/>
            <person name="Brown J.W."/>
            <person name="Schulman A."/>
            <person name="Langridge P."/>
            <person name="Platzer M."/>
            <person name="Fincher G.B."/>
            <person name="Muehlbauer G.J."/>
            <person name="Sato K."/>
            <person name="Close T.J."/>
            <person name="Wise R.P."/>
            <person name="Stein N."/>
        </authorList>
    </citation>
    <scope>NUCLEOTIDE SEQUENCE [LARGE SCALE GENOMIC DNA]</scope>
    <source>
        <strain evidence="3">cv. Morex</strain>
    </source>
</reference>
<dbReference type="Pfam" id="PF00078">
    <property type="entry name" value="RVT_1"/>
    <property type="match status" value="1"/>
</dbReference>
<dbReference type="PANTHER" id="PTHR31635">
    <property type="entry name" value="REVERSE TRANSCRIPTASE DOMAIN-CONTAINING PROTEIN-RELATED"/>
    <property type="match status" value="1"/>
</dbReference>
<dbReference type="InterPro" id="IPR043502">
    <property type="entry name" value="DNA/RNA_pol_sf"/>
</dbReference>
<evidence type="ECO:0000313" key="2">
    <source>
        <dbReference type="EnsemblPlants" id="HORVU.MOREX.r3.1HG0072620.1.CDS1"/>
    </source>
</evidence>
<keyword evidence="3" id="KW-1185">Reference proteome</keyword>
<sequence length="476" mass="52615">MSAGRTSPHTGKASILHDYFKNIIGTTSNSAINFDLDRLLSDSKLTTSQACSLIRPFSLEEIKMAILTMNVNASPRPDGFGPAFFRINWDLVKHDLLALMNDFHIGSADLRRINRAFIVLLPKRVGASSPDNFRPVSLQNCIIKISSKCLASRAQPFIPLIIHHDQSGFIKGRSIADNFIYAADIVQTCFKRKKSTIVLKLDFHKAFDSVSWDALMATLKAKGFPSKWCDWIQNLNETSQSAVLLNGKPGPWIACKKGLRQGDPTSPLLFIIVADVLQRLIHEASSNGLLSHPIDSNIPCPVLQYADDTLIILQADIEQLHTLKSILLQFSNATGLVINFHKSTFAPIHVEPTLASALASILGCTVASFPQSYLGLPLSTHKLNIKDFFFIIDKIDRRLAGWRGVLLNIAGRAILVRVVLRALPIYAMTALWLPAGIVQEIDKRCRAFFWAGQEKVSGGQCKVAWEFVCAPFSRGG</sequence>
<dbReference type="Gramene" id="HORVU.MOREX.r3.1HG0072620.1">
    <property type="protein sequence ID" value="HORVU.MOREX.r3.1HG0072620.1.CDS1"/>
    <property type="gene ID" value="HORVU.MOREX.r3.1HG0072620"/>
</dbReference>
<evidence type="ECO:0000313" key="3">
    <source>
        <dbReference type="Proteomes" id="UP000011116"/>
    </source>
</evidence>
<dbReference type="PROSITE" id="PS50878">
    <property type="entry name" value="RT_POL"/>
    <property type="match status" value="1"/>
</dbReference>
<dbReference type="SMR" id="A0A8I7B1C9"/>
<evidence type="ECO:0000259" key="1">
    <source>
        <dbReference type="PROSITE" id="PS50878"/>
    </source>
</evidence>
<dbReference type="SUPFAM" id="SSF56672">
    <property type="entry name" value="DNA/RNA polymerases"/>
    <property type="match status" value="1"/>
</dbReference>
<reference evidence="2" key="2">
    <citation type="submission" date="2020-10" db="EMBL/GenBank/DDBJ databases">
        <authorList>
            <person name="Scholz U."/>
            <person name="Mascher M."/>
            <person name="Fiebig A."/>
        </authorList>
    </citation>
    <scope>NUCLEOTIDE SEQUENCE [LARGE SCALE GENOMIC DNA]</scope>
    <source>
        <strain evidence="2">cv. Morex</strain>
    </source>
</reference>
<feature type="domain" description="Reverse transcriptase" evidence="1">
    <location>
        <begin position="102"/>
        <end position="378"/>
    </location>
</feature>
<organism evidence="2 3">
    <name type="scientific">Hordeum vulgare subsp. vulgare</name>
    <name type="common">Domesticated barley</name>
    <dbReference type="NCBI Taxonomy" id="112509"/>
    <lineage>
        <taxon>Eukaryota</taxon>
        <taxon>Viridiplantae</taxon>
        <taxon>Streptophyta</taxon>
        <taxon>Embryophyta</taxon>
        <taxon>Tracheophyta</taxon>
        <taxon>Spermatophyta</taxon>
        <taxon>Magnoliopsida</taxon>
        <taxon>Liliopsida</taxon>
        <taxon>Poales</taxon>
        <taxon>Poaceae</taxon>
        <taxon>BOP clade</taxon>
        <taxon>Pooideae</taxon>
        <taxon>Triticodae</taxon>
        <taxon>Triticeae</taxon>
        <taxon>Hordeinae</taxon>
        <taxon>Hordeum</taxon>
    </lineage>
</organism>
<dbReference type="CDD" id="cd01650">
    <property type="entry name" value="RT_nLTR_like"/>
    <property type="match status" value="1"/>
</dbReference>
<dbReference type="AlphaFoldDB" id="A0A8I7B1C9"/>